<dbReference type="InterPro" id="IPR050175">
    <property type="entry name" value="Complex_I_Subunit_2"/>
</dbReference>
<feature type="transmembrane region" description="Helical" evidence="19">
    <location>
        <begin position="88"/>
        <end position="111"/>
    </location>
</feature>
<comment type="function">
    <text evidence="1">Core subunit of the mitochondrial membrane respiratory chain NADH dehydrogenase (Complex I) that is believed to belong to the minimal assembly required for catalysis. Complex I functions in the transfer of electrons from NADH to the respiratory chain. The immediate electron acceptor for the enzyme is believed to be ubiquinone.</text>
</comment>
<evidence type="ECO:0000256" key="7">
    <source>
        <dbReference type="ARBA" id="ARBA00022660"/>
    </source>
</evidence>
<evidence type="ECO:0000256" key="1">
    <source>
        <dbReference type="ARBA" id="ARBA00003257"/>
    </source>
</evidence>
<evidence type="ECO:0000256" key="8">
    <source>
        <dbReference type="ARBA" id="ARBA00022692"/>
    </source>
</evidence>
<accession>A0A386T9Y8</accession>
<evidence type="ECO:0000256" key="16">
    <source>
        <dbReference type="ARBA" id="ARBA00023136"/>
    </source>
</evidence>
<dbReference type="GO" id="GO:0008137">
    <property type="term" value="F:NADH dehydrogenase (ubiquinone) activity"/>
    <property type="evidence" value="ECO:0007669"/>
    <property type="project" value="UniProtKB-EC"/>
</dbReference>
<feature type="transmembrane region" description="Helical" evidence="19">
    <location>
        <begin position="317"/>
        <end position="335"/>
    </location>
</feature>
<feature type="domain" description="NADH:quinone oxidoreductase/Mrp antiporter transmembrane" evidence="20">
    <location>
        <begin position="29"/>
        <end position="285"/>
    </location>
</feature>
<protein>
    <recommendedName>
        <fullName evidence="5">NADH-ubiquinone oxidoreductase chain 2</fullName>
        <ecNumber evidence="4">7.1.1.2</ecNumber>
    </recommendedName>
    <alternativeName>
        <fullName evidence="17">NADH dehydrogenase subunit 2</fullName>
    </alternativeName>
</protein>
<evidence type="ECO:0000256" key="15">
    <source>
        <dbReference type="ARBA" id="ARBA00023128"/>
    </source>
</evidence>
<dbReference type="GO" id="GO:0006120">
    <property type="term" value="P:mitochondrial electron transport, NADH to ubiquinone"/>
    <property type="evidence" value="ECO:0007669"/>
    <property type="project" value="TreeGrafter"/>
</dbReference>
<geneLocation type="mitochondrion" evidence="21"/>
<keyword evidence="15 21" id="KW-0496">Mitochondrion</keyword>
<dbReference type="EMBL" id="MG813798">
    <property type="protein sequence ID" value="AYE84591.1"/>
    <property type="molecule type" value="Genomic_DNA"/>
</dbReference>
<evidence type="ECO:0000259" key="20">
    <source>
        <dbReference type="Pfam" id="PF00361"/>
    </source>
</evidence>
<dbReference type="InterPro" id="IPR001750">
    <property type="entry name" value="ND/Mrp_TM"/>
</dbReference>
<evidence type="ECO:0000256" key="6">
    <source>
        <dbReference type="ARBA" id="ARBA00022448"/>
    </source>
</evidence>
<evidence type="ECO:0000256" key="9">
    <source>
        <dbReference type="ARBA" id="ARBA00022792"/>
    </source>
</evidence>
<feature type="transmembrane region" description="Helical" evidence="19">
    <location>
        <begin position="267"/>
        <end position="290"/>
    </location>
</feature>
<evidence type="ECO:0000256" key="14">
    <source>
        <dbReference type="ARBA" id="ARBA00023075"/>
    </source>
</evidence>
<keyword evidence="10" id="KW-1278">Translocase</keyword>
<comment type="catalytic activity">
    <reaction evidence="18">
        <text>a ubiquinone + NADH + 5 H(+)(in) = a ubiquinol + NAD(+) + 4 H(+)(out)</text>
        <dbReference type="Rhea" id="RHEA:29091"/>
        <dbReference type="Rhea" id="RHEA-COMP:9565"/>
        <dbReference type="Rhea" id="RHEA-COMP:9566"/>
        <dbReference type="ChEBI" id="CHEBI:15378"/>
        <dbReference type="ChEBI" id="CHEBI:16389"/>
        <dbReference type="ChEBI" id="CHEBI:17976"/>
        <dbReference type="ChEBI" id="CHEBI:57540"/>
        <dbReference type="ChEBI" id="CHEBI:57945"/>
        <dbReference type="EC" id="7.1.1.2"/>
    </reaction>
</comment>
<evidence type="ECO:0000256" key="19">
    <source>
        <dbReference type="SAM" id="Phobius"/>
    </source>
</evidence>
<gene>
    <name evidence="21" type="primary">ND2</name>
</gene>
<feature type="transmembrane region" description="Helical" evidence="19">
    <location>
        <begin position="35"/>
        <end position="52"/>
    </location>
</feature>
<keyword evidence="7" id="KW-0679">Respiratory chain</keyword>
<keyword evidence="14" id="KW-0830">Ubiquinone</keyword>
<comment type="subcellular location">
    <subcellularLocation>
        <location evidence="2">Mitochondrion inner membrane</location>
        <topology evidence="2">Multi-pass membrane protein</topology>
    </subcellularLocation>
</comment>
<feature type="transmembrane region" description="Helical" evidence="19">
    <location>
        <begin position="197"/>
        <end position="216"/>
    </location>
</feature>
<name>A0A386T9Y8_9HYME</name>
<dbReference type="Pfam" id="PF00361">
    <property type="entry name" value="Proton_antipo_M"/>
    <property type="match status" value="1"/>
</dbReference>
<reference evidence="21" key="2">
    <citation type="submission" date="2018-01" db="EMBL/GenBank/DDBJ databases">
        <authorList>
            <person name="Gaut B.S."/>
            <person name="Morton B.R."/>
            <person name="Clegg M.T."/>
            <person name="Duvall M.R."/>
        </authorList>
    </citation>
    <scope>NUCLEOTIDE SEQUENCE</scope>
</reference>
<feature type="transmembrane region" description="Helical" evidence="19">
    <location>
        <begin position="64"/>
        <end position="82"/>
    </location>
</feature>
<dbReference type="AlphaFoldDB" id="A0A386T9Y8"/>
<feature type="transmembrane region" description="Helical" evidence="19">
    <location>
        <begin position="237"/>
        <end position="261"/>
    </location>
</feature>
<proteinExistence type="inferred from homology"/>
<dbReference type="GO" id="GO:0005743">
    <property type="term" value="C:mitochondrial inner membrane"/>
    <property type="evidence" value="ECO:0007669"/>
    <property type="project" value="UniProtKB-SubCell"/>
</dbReference>
<keyword evidence="8 19" id="KW-0812">Transmembrane</keyword>
<sequence>MYKIIFLNYYCYMLFMPMILITTMLIFIANSWFSMWMIMEINLISFICLMVFDKNLKNELTMNYFLIQSFNSYLFLTSFILMNSKLNIIMILIMYMSILSKIGLPPFYIWYLKLMKNMNWMNLYFMSTIQKLIPLIILNNIMMNKLMNFMIIYLILISFFSSIKGLNQNNLKIILTYSSIIQISWMLMLMMNSELMMLNYFLIYSFINLNLSLMFNKFNIETLNNLMNLKMNNKNNFFLIMLMIFSLSSMPPMFGFLMKLISIQNMFLMMNFFLILMMIFNSLISMYFYLKIMFISMLNFSIINKINLKTLNFKNKYNFKFLIFNMMLMLMMMSYELI</sequence>
<evidence type="ECO:0000256" key="12">
    <source>
        <dbReference type="ARBA" id="ARBA00022989"/>
    </source>
</evidence>
<keyword evidence="16 19" id="KW-0472">Membrane</keyword>
<keyword evidence="11" id="KW-0249">Electron transport</keyword>
<feature type="transmembrane region" description="Helical" evidence="19">
    <location>
        <begin position="7"/>
        <end position="29"/>
    </location>
</feature>
<evidence type="ECO:0000256" key="5">
    <source>
        <dbReference type="ARBA" id="ARBA00021008"/>
    </source>
</evidence>
<keyword evidence="9" id="KW-0999">Mitochondrion inner membrane</keyword>
<keyword evidence="12 19" id="KW-1133">Transmembrane helix</keyword>
<organism evidence="21">
    <name type="scientific">Encarsia obtusiclava</name>
    <dbReference type="NCBI Taxonomy" id="2358487"/>
    <lineage>
        <taxon>Eukaryota</taxon>
        <taxon>Metazoa</taxon>
        <taxon>Ecdysozoa</taxon>
        <taxon>Arthropoda</taxon>
        <taxon>Hexapoda</taxon>
        <taxon>Insecta</taxon>
        <taxon>Pterygota</taxon>
        <taxon>Neoptera</taxon>
        <taxon>Endopterygota</taxon>
        <taxon>Hymenoptera</taxon>
        <taxon>Apocrita</taxon>
        <taxon>Proctotrupomorpha</taxon>
        <taxon>Chalcidoidea</taxon>
        <taxon>Aphelinidae</taxon>
        <taxon>Coccophaginae</taxon>
        <taxon>Encarsia</taxon>
    </lineage>
</organism>
<evidence type="ECO:0000256" key="4">
    <source>
        <dbReference type="ARBA" id="ARBA00012944"/>
    </source>
</evidence>
<evidence type="ECO:0000256" key="13">
    <source>
        <dbReference type="ARBA" id="ARBA00023027"/>
    </source>
</evidence>
<evidence type="ECO:0000256" key="17">
    <source>
        <dbReference type="ARBA" id="ARBA00031028"/>
    </source>
</evidence>
<evidence type="ECO:0000256" key="11">
    <source>
        <dbReference type="ARBA" id="ARBA00022982"/>
    </source>
</evidence>
<comment type="similarity">
    <text evidence="3">Belongs to the complex I subunit 2 family.</text>
</comment>
<dbReference type="PANTHER" id="PTHR46552">
    <property type="entry name" value="NADH-UBIQUINONE OXIDOREDUCTASE CHAIN 2"/>
    <property type="match status" value="1"/>
</dbReference>
<dbReference type="EC" id="7.1.1.2" evidence="4"/>
<reference evidence="21" key="1">
    <citation type="journal article" date="2018" name="Int. J. Biol. Macromol.">
        <title>The first two mitochondrial genomes of the family Aphelinidae with novel gene orders and phylogenetic implications.</title>
        <authorList>
            <person name="Zhu J.C."/>
            <person name="Tang P."/>
            <person name="Zheng B.Y."/>
            <person name="Wu Q."/>
            <person name="Wei S.J."/>
            <person name="Chen X.X."/>
        </authorList>
    </citation>
    <scope>NUCLEOTIDE SEQUENCE</scope>
</reference>
<evidence type="ECO:0000256" key="3">
    <source>
        <dbReference type="ARBA" id="ARBA00007012"/>
    </source>
</evidence>
<evidence type="ECO:0000313" key="21">
    <source>
        <dbReference type="EMBL" id="AYE84591.1"/>
    </source>
</evidence>
<evidence type="ECO:0000256" key="18">
    <source>
        <dbReference type="ARBA" id="ARBA00049551"/>
    </source>
</evidence>
<evidence type="ECO:0000256" key="2">
    <source>
        <dbReference type="ARBA" id="ARBA00004448"/>
    </source>
</evidence>
<keyword evidence="6" id="KW-0813">Transport</keyword>
<evidence type="ECO:0000256" key="10">
    <source>
        <dbReference type="ARBA" id="ARBA00022967"/>
    </source>
</evidence>
<keyword evidence="13" id="KW-0520">NAD</keyword>
<dbReference type="PANTHER" id="PTHR46552:SF1">
    <property type="entry name" value="NADH-UBIQUINONE OXIDOREDUCTASE CHAIN 2"/>
    <property type="match status" value="1"/>
</dbReference>